<feature type="compositionally biased region" description="Basic residues" evidence="1">
    <location>
        <begin position="25"/>
        <end position="37"/>
    </location>
</feature>
<feature type="region of interest" description="Disordered" evidence="1">
    <location>
        <begin position="1043"/>
        <end position="1086"/>
    </location>
</feature>
<feature type="compositionally biased region" description="Basic residues" evidence="1">
    <location>
        <begin position="1297"/>
        <end position="1307"/>
    </location>
</feature>
<sequence>MSSTPISVDDASMASGTQTPLSSHPSKKFRVSRSGSKRRVAICSIRRRPDSVFSRRGTDTPVQIVAPFSDSLPQTPLEVPVSRYSSKRWIMGRSKQPELRGCVLRAVPKAAQAPALPSPIAAAPGSPFTYRSPSNPLSHAHVDATMATSPNEEILSNIGQSPAPTPSPPYFPSVSPSLPPKKGRKERKSEGDAGYIGVWKDGKAHWEAEVASMPPVPHLPNTAIVELDSRPIRLETPVRELPSMQKDKRPRIQVIIPNDLRNRAPHARPPFVSQAVQHSSAGEIISSRDVSPPLANDMIQVRNSAVSPIAHQILTHRQQTVPVYLEQVDEVPVVTKHPSISSSSGMSTSEIDDSKSSVYTKSNRTSWTSIDDNLEPGLRQNLNLAGLTASKAYSIVSPTEAGIFDDATPIHSTSSQPRSPVSKQNSLRKDKPLPPEPQAPSIQQTVAKLRNSASTPTLATRNSIASRRNTRRNQRVTSLPARGLATGNGSVPHSDPPSPTLSEAETALEEHLSCILENSWDDVPSDHGLGSSRIPSTPAPIPPRKSSRRKRVVSLPVGSSANHIAAQQVRPLSLKTSSTSSSVQSHGSNARGPRQPLSLTIEVPSADLDKHNQRTNNTTSKSRHRHKRSHARRVPPPRVIAPDAAEHVILGIFERIDALKDLFSLARVNRGFYRVFKRHELRLIRTVLQNECPPAWEHRESTPPYDGEDGAEQEQEQRKQQQHLQVPNLESAHPEPEHTATTFYRHHMRDARIIGALKSLVLTRCQSFLRPETVMALASSSAARAARIDKAFWRIWTFCTIFGCGKGREDDIVGQMDWLRGGPLVHQTSIRATIMTSDSFDASSALLNASEHFAKGNGSKGLSAEELYDMTEIWTCMGVLISALEGRTEQAREFGVFEMTDVRGGDIDGEEKMLQEWIYYVSTLGLSVVLELANATTKTEPDAFVLALENGWMDWTPPQHNGSRRTFLKEAVARVYEEKIAAMAATTPQEDDTAVTRQVQAQRMAAHKAEIQMRRRTGDYALVRMSMERPMSEWEGVFNRLDNSSSSNESIAAPQPRRHVSTSSSVMASAPTPCPAAPGPSVGRSQSELIALPPMPEHTAVASSVAAARHTSLPVPPTYVHHQQMQERMNAGGRRGSQQNPLLQTLAHAKQYDYGVSASPTEQHPALRSTPSSSSFRGSETSSRRGSTDSGVSPVPASNGRLFSEEAVHPAFRNVAARPQHHSPVSQSRQQQQQQQQQQQLPHSSNSSVSSMSATAPSPNVTFHQGLPPSYSYAQQQQQQQQQQQAVKHSQNTRYYSQHHHNYHHQQHPPAHPAYPYSAHRHGSIASQPAPPPPPSSYQQFQYQQQQAHQRHHSLPASYSASPSSAAIGDPLPAHRHRVSTQHPFQQEILSPQRADPAANSADKAIFRIVEMGFTADEAKMALRRTDAGDGLRVDRAVEFLLSR</sequence>
<comment type="caution">
    <text evidence="3">The sequence shown here is derived from an EMBL/GenBank/DDBJ whole genome shotgun (WGS) entry which is preliminary data.</text>
</comment>
<dbReference type="Proteomes" id="UP001175001">
    <property type="component" value="Unassembled WGS sequence"/>
</dbReference>
<feature type="region of interest" description="Disordered" evidence="1">
    <location>
        <begin position="1"/>
        <end position="37"/>
    </location>
</feature>
<protein>
    <recommendedName>
        <fullName evidence="2">UBA domain-containing protein</fullName>
    </recommendedName>
</protein>
<feature type="compositionally biased region" description="Low complexity" evidence="1">
    <location>
        <begin position="1222"/>
        <end position="1253"/>
    </location>
</feature>
<feature type="compositionally biased region" description="Low complexity" evidence="1">
    <location>
        <begin position="1275"/>
        <end position="1285"/>
    </location>
</feature>
<feature type="compositionally biased region" description="Polar residues" evidence="1">
    <location>
        <begin position="14"/>
        <end position="24"/>
    </location>
</feature>
<feature type="region of interest" description="Disordered" evidence="1">
    <location>
        <begin position="1158"/>
        <end position="1199"/>
    </location>
</feature>
<proteinExistence type="predicted"/>
<feature type="compositionally biased region" description="Polar residues" evidence="1">
    <location>
        <begin position="1254"/>
        <end position="1263"/>
    </location>
</feature>
<feature type="domain" description="UBA" evidence="2">
    <location>
        <begin position="1400"/>
        <end position="1444"/>
    </location>
</feature>
<evidence type="ECO:0000256" key="1">
    <source>
        <dbReference type="SAM" id="MobiDB-lite"/>
    </source>
</evidence>
<feature type="region of interest" description="Disordered" evidence="1">
    <location>
        <begin position="523"/>
        <end position="636"/>
    </location>
</feature>
<evidence type="ECO:0000259" key="2">
    <source>
        <dbReference type="PROSITE" id="PS50030"/>
    </source>
</evidence>
<organism evidence="3 4">
    <name type="scientific">Lasiodiplodia hormozganensis</name>
    <dbReference type="NCBI Taxonomy" id="869390"/>
    <lineage>
        <taxon>Eukaryota</taxon>
        <taxon>Fungi</taxon>
        <taxon>Dikarya</taxon>
        <taxon>Ascomycota</taxon>
        <taxon>Pezizomycotina</taxon>
        <taxon>Dothideomycetes</taxon>
        <taxon>Dothideomycetes incertae sedis</taxon>
        <taxon>Botryosphaeriales</taxon>
        <taxon>Botryosphaeriaceae</taxon>
        <taxon>Lasiodiplodia</taxon>
    </lineage>
</organism>
<name>A0AA40CQM8_9PEZI</name>
<evidence type="ECO:0000313" key="4">
    <source>
        <dbReference type="Proteomes" id="UP001175001"/>
    </source>
</evidence>
<feature type="compositionally biased region" description="Polar residues" evidence="1">
    <location>
        <begin position="440"/>
        <end position="467"/>
    </location>
</feature>
<feature type="compositionally biased region" description="Polar residues" evidence="1">
    <location>
        <begin position="410"/>
        <end position="425"/>
    </location>
</feature>
<feature type="compositionally biased region" description="Low complexity" evidence="1">
    <location>
        <begin position="1355"/>
        <end position="1367"/>
    </location>
</feature>
<feature type="region of interest" description="Disordered" evidence="1">
    <location>
        <begin position="155"/>
        <end position="195"/>
    </location>
</feature>
<accession>A0AA40CQM8</accession>
<evidence type="ECO:0000313" key="3">
    <source>
        <dbReference type="EMBL" id="KAK0647525.1"/>
    </source>
</evidence>
<dbReference type="CDD" id="cd14291">
    <property type="entry name" value="UBA1_NUB1_like"/>
    <property type="match status" value="1"/>
</dbReference>
<dbReference type="InterPro" id="IPR009060">
    <property type="entry name" value="UBA-like_sf"/>
</dbReference>
<dbReference type="InterPro" id="IPR015940">
    <property type="entry name" value="UBA"/>
</dbReference>
<feature type="compositionally biased region" description="Low complexity" evidence="1">
    <location>
        <begin position="1337"/>
        <end position="1348"/>
    </location>
</feature>
<dbReference type="PROSITE" id="PS50030">
    <property type="entry name" value="UBA"/>
    <property type="match status" value="1"/>
</dbReference>
<feature type="compositionally biased region" description="Low complexity" evidence="1">
    <location>
        <begin position="1168"/>
        <end position="1181"/>
    </location>
</feature>
<dbReference type="SUPFAM" id="SSF46934">
    <property type="entry name" value="UBA-like"/>
    <property type="match status" value="1"/>
</dbReference>
<gene>
    <name evidence="3" type="ORF">DIS24_g7662</name>
</gene>
<dbReference type="EMBL" id="JAUJDW010000048">
    <property type="protein sequence ID" value="KAK0647525.1"/>
    <property type="molecule type" value="Genomic_DNA"/>
</dbReference>
<feature type="region of interest" description="Disordered" evidence="1">
    <location>
        <begin position="1217"/>
        <end position="1368"/>
    </location>
</feature>
<feature type="region of interest" description="Disordered" evidence="1">
    <location>
        <begin position="336"/>
        <end position="362"/>
    </location>
</feature>
<feature type="compositionally biased region" description="Low complexity" evidence="1">
    <location>
        <begin position="339"/>
        <end position="349"/>
    </location>
</feature>
<feature type="compositionally biased region" description="Basic residues" evidence="1">
    <location>
        <begin position="621"/>
        <end position="635"/>
    </location>
</feature>
<reference evidence="3" key="1">
    <citation type="submission" date="2023-06" db="EMBL/GenBank/DDBJ databases">
        <title>Multi-omics analyses reveal the molecular pathogenesis toolkit of Lasiodiplodia hormozganensis, a cross-kingdom pathogen.</title>
        <authorList>
            <person name="Felix C."/>
            <person name="Meneses R."/>
            <person name="Goncalves M.F.M."/>
            <person name="Tilleman L."/>
            <person name="Duarte A.S."/>
            <person name="Jorrin-Novo J.V."/>
            <person name="Van De Peer Y."/>
            <person name="Deforce D."/>
            <person name="Van Nieuwerburgh F."/>
            <person name="Esteves A.C."/>
            <person name="Alves A."/>
        </authorList>
    </citation>
    <scope>NUCLEOTIDE SEQUENCE</scope>
    <source>
        <strain evidence="3">CBS 339.90</strain>
    </source>
</reference>
<keyword evidence="4" id="KW-1185">Reference proteome</keyword>
<feature type="compositionally biased region" description="Low complexity" evidence="1">
    <location>
        <begin position="573"/>
        <end position="588"/>
    </location>
</feature>
<feature type="region of interest" description="Disordered" evidence="1">
    <location>
        <begin position="406"/>
        <end position="507"/>
    </location>
</feature>
<dbReference type="Gene3D" id="1.10.8.10">
    <property type="entry name" value="DNA helicase RuvA subunit, C-terminal domain"/>
    <property type="match status" value="1"/>
</dbReference>
<feature type="region of interest" description="Disordered" evidence="1">
    <location>
        <begin position="695"/>
        <end position="737"/>
    </location>
</feature>